<sequence>MKKSKIFVDFLTHLYYTLIKKKKKIFCRLFNTFVLN</sequence>
<proteinExistence type="predicted"/>
<accession>A0A8S5U453</accession>
<name>A0A8S5U453_9CAUD</name>
<organism evidence="1">
    <name type="scientific">Podoviridae sp. ctP1X6</name>
    <dbReference type="NCBI Taxonomy" id="2825246"/>
    <lineage>
        <taxon>Viruses</taxon>
        <taxon>Duplodnaviria</taxon>
        <taxon>Heunggongvirae</taxon>
        <taxon>Uroviricota</taxon>
        <taxon>Caudoviricetes</taxon>
    </lineage>
</organism>
<protein>
    <submittedName>
        <fullName evidence="1">Uncharacterized protein</fullName>
    </submittedName>
</protein>
<dbReference type="EMBL" id="BK016004">
    <property type="protein sequence ID" value="DAF89205.1"/>
    <property type="molecule type" value="Genomic_DNA"/>
</dbReference>
<evidence type="ECO:0000313" key="1">
    <source>
        <dbReference type="EMBL" id="DAF89205.1"/>
    </source>
</evidence>
<reference evidence="1" key="1">
    <citation type="journal article" date="2021" name="Proc. Natl. Acad. Sci. U.S.A.">
        <title>A Catalog of Tens of Thousands of Viruses from Human Metagenomes Reveals Hidden Associations with Chronic Diseases.</title>
        <authorList>
            <person name="Tisza M.J."/>
            <person name="Buck C.B."/>
        </authorList>
    </citation>
    <scope>NUCLEOTIDE SEQUENCE</scope>
    <source>
        <strain evidence="1">CtP1X6</strain>
    </source>
</reference>